<evidence type="ECO:0000256" key="5">
    <source>
        <dbReference type="ARBA" id="ARBA00023136"/>
    </source>
</evidence>
<proteinExistence type="predicted"/>
<accession>A0A5E8CLZ0</accession>
<reference evidence="6" key="1">
    <citation type="submission" date="2019-09" db="EMBL/GenBank/DDBJ databases">
        <authorList>
            <person name="Needham M D."/>
        </authorList>
    </citation>
    <scope>NUCLEOTIDE SEQUENCE</scope>
</reference>
<dbReference type="Gene3D" id="1.50.40.10">
    <property type="entry name" value="Mitochondrial carrier domain"/>
    <property type="match status" value="1"/>
</dbReference>
<dbReference type="GO" id="GO:0016020">
    <property type="term" value="C:membrane"/>
    <property type="evidence" value="ECO:0007669"/>
    <property type="project" value="UniProtKB-SubCell"/>
</dbReference>
<keyword evidence="3" id="KW-0812">Transmembrane</keyword>
<dbReference type="InterPro" id="IPR023395">
    <property type="entry name" value="MCP_dom_sf"/>
</dbReference>
<dbReference type="AlphaFoldDB" id="A0A5E8CLZ0"/>
<protein>
    <submittedName>
        <fullName evidence="6">Mitochondrial carrier protein</fullName>
    </submittedName>
</protein>
<dbReference type="SUPFAM" id="SSF103506">
    <property type="entry name" value="Mitochondrial carrier"/>
    <property type="match status" value="1"/>
</dbReference>
<evidence type="ECO:0000313" key="6">
    <source>
        <dbReference type="EMBL" id="VVU94630.1"/>
    </source>
</evidence>
<keyword evidence="4" id="KW-0677">Repeat</keyword>
<dbReference type="InterPro" id="IPR018108">
    <property type="entry name" value="MCP_transmembrane"/>
</dbReference>
<dbReference type="Pfam" id="PF00153">
    <property type="entry name" value="Mito_carr"/>
    <property type="match status" value="3"/>
</dbReference>
<dbReference type="PROSITE" id="PS50920">
    <property type="entry name" value="SOLCAR"/>
    <property type="match status" value="3"/>
</dbReference>
<evidence type="ECO:0000256" key="4">
    <source>
        <dbReference type="ARBA" id="ARBA00022737"/>
    </source>
</evidence>
<evidence type="ECO:0000256" key="2">
    <source>
        <dbReference type="ARBA" id="ARBA00022448"/>
    </source>
</evidence>
<dbReference type="PRINTS" id="PR00926">
    <property type="entry name" value="MITOCARRIER"/>
</dbReference>
<dbReference type="EMBL" id="CABVLZ010000001">
    <property type="protein sequence ID" value="VVU94630.1"/>
    <property type="molecule type" value="Genomic_DNA"/>
</dbReference>
<gene>
    <name evidence="6" type="ORF">CPAV1605_355</name>
</gene>
<dbReference type="InterPro" id="IPR002067">
    <property type="entry name" value="MCP"/>
</dbReference>
<dbReference type="GO" id="GO:0055085">
    <property type="term" value="P:transmembrane transport"/>
    <property type="evidence" value="ECO:0007669"/>
    <property type="project" value="InterPro"/>
</dbReference>
<sequence length="252" mass="28721">MNNDFLSGLIAGSFTRTLIAPLDFIKIRKQIGKEFRIRNVIKNEGYLGFWKGNLIGSLYYGGYCGIQFLIYEECKSKLDLNPVINGAITGLTTSCITYPLNTIKTRYISQINISIYNHINDIWKRNPSYLFDGISINLLSIIPYTATKFFCYEYLLNKNLGNYEIPIAGAVSGILAQTITMPMDNIEKRIQLERFTLKDYNKKINFINITKGIIQKDGYMSLFYGLKPAILKQAVASSLIFSLYNYIRNLTG</sequence>
<evidence type="ECO:0000256" key="3">
    <source>
        <dbReference type="ARBA" id="ARBA00022692"/>
    </source>
</evidence>
<comment type="subcellular location">
    <subcellularLocation>
        <location evidence="1">Membrane</location>
        <topology evidence="1">Multi-pass membrane protein</topology>
    </subcellularLocation>
</comment>
<dbReference type="PANTHER" id="PTHR24089">
    <property type="entry name" value="SOLUTE CARRIER FAMILY 25"/>
    <property type="match status" value="1"/>
</dbReference>
<keyword evidence="5" id="KW-0472">Membrane</keyword>
<evidence type="ECO:0000256" key="1">
    <source>
        <dbReference type="ARBA" id="ARBA00004141"/>
    </source>
</evidence>
<organism evidence="6">
    <name type="scientific">seawater metagenome</name>
    <dbReference type="NCBI Taxonomy" id="1561972"/>
    <lineage>
        <taxon>unclassified sequences</taxon>
        <taxon>metagenomes</taxon>
        <taxon>ecological metagenomes</taxon>
    </lineage>
</organism>
<keyword evidence="2" id="KW-0813">Transport</keyword>
<name>A0A5E8CLZ0_9ZZZZ</name>